<feature type="compositionally biased region" description="Polar residues" evidence="1">
    <location>
        <begin position="1"/>
        <end position="15"/>
    </location>
</feature>
<proteinExistence type="predicted"/>
<evidence type="ECO:0000256" key="1">
    <source>
        <dbReference type="SAM" id="MobiDB-lite"/>
    </source>
</evidence>
<keyword evidence="3" id="KW-1185">Reference proteome</keyword>
<sequence>MSTSGTALVHPSTSKLGPADQAQGVYEYTPPLVLAYLRGETLSQDDLTDVAVFFGEKGMALPPLGPKGPALADPPPSVSPLVGETSARLLAYPPKQEPGRKAVKKKGGSGQVGGTGAALFQIADVTLPLLTIDQKTYFFNQLAEQLGYEVE</sequence>
<dbReference type="Proteomes" id="UP000355922">
    <property type="component" value="Segment"/>
</dbReference>
<accession>A0A5Q2F2V7</accession>
<reference evidence="2 3" key="1">
    <citation type="submission" date="2019-09" db="EMBL/GenBank/DDBJ databases">
        <authorList>
            <person name="Zaczek-Moczydlowska M."/>
        </authorList>
    </citation>
    <scope>NUCLEOTIDE SEQUENCE [LARGE SCALE GENOMIC DNA]</scope>
</reference>
<evidence type="ECO:0000313" key="3">
    <source>
        <dbReference type="Proteomes" id="UP000355922"/>
    </source>
</evidence>
<feature type="region of interest" description="Disordered" evidence="1">
    <location>
        <begin position="1"/>
        <end position="21"/>
    </location>
</feature>
<protein>
    <submittedName>
        <fullName evidence="2">Uncharacterized protein</fullName>
    </submittedName>
</protein>
<organism evidence="2 3">
    <name type="scientific">Pectobacterium phage MA13</name>
    <dbReference type="NCBI Taxonomy" id="2662284"/>
    <lineage>
        <taxon>Viruses</taxon>
        <taxon>Duplodnaviria</taxon>
        <taxon>Heunggongvirae</taxon>
        <taxon>Uroviricota</taxon>
        <taxon>Caudoviricetes</taxon>
        <taxon>Autographivirales</taxon>
        <taxon>Autonotataviridae</taxon>
        <taxon>Melnykvirinae</taxon>
        <taxon>Daeravirus</taxon>
        <taxon>Daeravirus MA13</taxon>
    </lineage>
</organism>
<gene>
    <name evidence="2" type="ORF">MA13_gp09</name>
</gene>
<dbReference type="EMBL" id="MN509793">
    <property type="protein sequence ID" value="QGF20953.1"/>
    <property type="molecule type" value="Genomic_DNA"/>
</dbReference>
<evidence type="ECO:0000313" key="2">
    <source>
        <dbReference type="EMBL" id="QGF20953.1"/>
    </source>
</evidence>
<name>A0A5Q2F2V7_9CAUD</name>